<dbReference type="AlphaFoldDB" id="A0A9R1CYH8"/>
<dbReference type="RefSeq" id="WP_223928905.1">
    <property type="nucleotide sequence ID" value="NZ_BPTU01000001.1"/>
</dbReference>
<name>A0A9R1CYH8_9BACT</name>
<gene>
    <name evidence="1" type="ORF">PRLR5076_19360</name>
</gene>
<evidence type="ECO:0008006" key="3">
    <source>
        <dbReference type="Google" id="ProtNLM"/>
    </source>
</evidence>
<dbReference type="Proteomes" id="UP000825483">
    <property type="component" value="Unassembled WGS sequence"/>
</dbReference>
<dbReference type="EMBL" id="BPUB01000002">
    <property type="protein sequence ID" value="GJG59085.1"/>
    <property type="molecule type" value="Genomic_DNA"/>
</dbReference>
<dbReference type="GeneID" id="72466875"/>
<proteinExistence type="predicted"/>
<evidence type="ECO:0000313" key="1">
    <source>
        <dbReference type="EMBL" id="GJG59085.1"/>
    </source>
</evidence>
<comment type="caution">
    <text evidence="1">The sequence shown here is derived from an EMBL/GenBank/DDBJ whole genome shotgun (WGS) entry which is preliminary data.</text>
</comment>
<evidence type="ECO:0000313" key="2">
    <source>
        <dbReference type="Proteomes" id="UP000825483"/>
    </source>
</evidence>
<organism evidence="1 2">
    <name type="scientific">Prevotella lacticifex</name>
    <dbReference type="NCBI Taxonomy" id="2854755"/>
    <lineage>
        <taxon>Bacteria</taxon>
        <taxon>Pseudomonadati</taxon>
        <taxon>Bacteroidota</taxon>
        <taxon>Bacteroidia</taxon>
        <taxon>Bacteroidales</taxon>
        <taxon>Prevotellaceae</taxon>
        <taxon>Prevotella</taxon>
    </lineage>
</organism>
<keyword evidence="2" id="KW-1185">Reference proteome</keyword>
<accession>A0A9R1CYH8</accession>
<sequence>MNKILFNKNYGMEDAAIAGTKTMLRRIIRFKDFGSRVVRYTPLPKTKGSARYHLEDGTTVVDYETQSTYRVGEIVAIGQSYADVKKYYEKKGKDSTEYQAFIKEVEGKDIDLHRAGSKDKFLVKPYLMPHHIRILSIKSQRLQDITEEECLAEGIGFDESQSSHKFYVEDKRTGARCSFPTGREAFAFFISQTEKNIRNVWQKNPPVYVYTFETID</sequence>
<reference evidence="1" key="1">
    <citation type="journal article" date="2022" name="Int. J. Syst. Evol. Microbiol.">
        <title>Prevotella lacticifex sp. nov., isolated from the rumen of cows.</title>
        <authorList>
            <person name="Shinkai T."/>
            <person name="Ikeyama N."/>
            <person name="Kumagai M."/>
            <person name="Ohmori H."/>
            <person name="Sakamoto M."/>
            <person name="Ohkuma M."/>
            <person name="Mitsumori M."/>
        </authorList>
    </citation>
    <scope>NUCLEOTIDE SEQUENCE</scope>
    <source>
        <strain evidence="1">R5076</strain>
    </source>
</reference>
<protein>
    <recommendedName>
        <fullName evidence="3">ASCH domain protein</fullName>
    </recommendedName>
</protein>